<dbReference type="PROSITE" id="PS50931">
    <property type="entry name" value="HTH_LYSR"/>
    <property type="match status" value="1"/>
</dbReference>
<dbReference type="Gene3D" id="3.40.190.290">
    <property type="match status" value="1"/>
</dbReference>
<dbReference type="Gene3D" id="1.10.10.10">
    <property type="entry name" value="Winged helix-like DNA-binding domain superfamily/Winged helix DNA-binding domain"/>
    <property type="match status" value="1"/>
</dbReference>
<dbReference type="CDD" id="cd08422">
    <property type="entry name" value="PBP2_CrgA_like"/>
    <property type="match status" value="1"/>
</dbReference>
<reference evidence="7" key="1">
    <citation type="journal article" date="2019" name="Int. J. Syst. Evol. Microbiol.">
        <title>The Global Catalogue of Microorganisms (GCM) 10K type strain sequencing project: providing services to taxonomists for standard genome sequencing and annotation.</title>
        <authorList>
            <consortium name="The Broad Institute Genomics Platform"/>
            <consortium name="The Broad Institute Genome Sequencing Center for Infectious Disease"/>
            <person name="Wu L."/>
            <person name="Ma J."/>
        </authorList>
    </citation>
    <scope>NUCLEOTIDE SEQUENCE [LARGE SCALE GENOMIC DNA]</scope>
    <source>
        <strain evidence="7">CGMCC 1.18518</strain>
    </source>
</reference>
<dbReference type="InterPro" id="IPR036388">
    <property type="entry name" value="WH-like_DNA-bd_sf"/>
</dbReference>
<dbReference type="Pfam" id="PF00126">
    <property type="entry name" value="HTH_1"/>
    <property type="match status" value="1"/>
</dbReference>
<evidence type="ECO:0000256" key="4">
    <source>
        <dbReference type="ARBA" id="ARBA00023163"/>
    </source>
</evidence>
<dbReference type="InterPro" id="IPR000847">
    <property type="entry name" value="LysR_HTH_N"/>
</dbReference>
<evidence type="ECO:0000256" key="1">
    <source>
        <dbReference type="ARBA" id="ARBA00009437"/>
    </source>
</evidence>
<dbReference type="Pfam" id="PF03466">
    <property type="entry name" value="LysR_substrate"/>
    <property type="match status" value="1"/>
</dbReference>
<evidence type="ECO:0000256" key="3">
    <source>
        <dbReference type="ARBA" id="ARBA00023125"/>
    </source>
</evidence>
<comment type="caution">
    <text evidence="6">The sequence shown here is derived from an EMBL/GenBank/DDBJ whole genome shotgun (WGS) entry which is preliminary data.</text>
</comment>
<comment type="similarity">
    <text evidence="1">Belongs to the LysR transcriptional regulatory family.</text>
</comment>
<dbReference type="SUPFAM" id="SSF53850">
    <property type="entry name" value="Periplasmic binding protein-like II"/>
    <property type="match status" value="1"/>
</dbReference>
<feature type="domain" description="HTH lysR-type" evidence="5">
    <location>
        <begin position="1"/>
        <end position="59"/>
    </location>
</feature>
<evidence type="ECO:0000256" key="2">
    <source>
        <dbReference type="ARBA" id="ARBA00023015"/>
    </source>
</evidence>
<accession>A0ABW1VWY0</accession>
<organism evidence="6 7">
    <name type="scientific">Tatumella terrea</name>
    <dbReference type="NCBI Taxonomy" id="419007"/>
    <lineage>
        <taxon>Bacteria</taxon>
        <taxon>Pseudomonadati</taxon>
        <taxon>Pseudomonadota</taxon>
        <taxon>Gammaproteobacteria</taxon>
        <taxon>Enterobacterales</taxon>
        <taxon>Erwiniaceae</taxon>
        <taxon>Tatumella</taxon>
    </lineage>
</organism>
<proteinExistence type="inferred from homology"/>
<evidence type="ECO:0000313" key="6">
    <source>
        <dbReference type="EMBL" id="MFC6377304.1"/>
    </source>
</evidence>
<keyword evidence="4" id="KW-0804">Transcription</keyword>
<dbReference type="RefSeq" id="WP_385946660.1">
    <property type="nucleotide sequence ID" value="NZ_JBHSUB010000006.1"/>
</dbReference>
<evidence type="ECO:0000259" key="5">
    <source>
        <dbReference type="PROSITE" id="PS50931"/>
    </source>
</evidence>
<dbReference type="InterPro" id="IPR058163">
    <property type="entry name" value="LysR-type_TF_proteobact-type"/>
</dbReference>
<dbReference type="PANTHER" id="PTHR30537">
    <property type="entry name" value="HTH-TYPE TRANSCRIPTIONAL REGULATOR"/>
    <property type="match status" value="1"/>
</dbReference>
<gene>
    <name evidence="6" type="ORF">ACFP9W_04220</name>
</gene>
<dbReference type="Proteomes" id="UP001596230">
    <property type="component" value="Unassembled WGS sequence"/>
</dbReference>
<name>A0ABW1VWY0_9GAMM</name>
<dbReference type="EMBL" id="JBHSUB010000006">
    <property type="protein sequence ID" value="MFC6377304.1"/>
    <property type="molecule type" value="Genomic_DNA"/>
</dbReference>
<dbReference type="PANTHER" id="PTHR30537:SF35">
    <property type="entry name" value="TRANSCRIPTIONAL REGULATORY PROTEIN"/>
    <property type="match status" value="1"/>
</dbReference>
<dbReference type="InterPro" id="IPR036390">
    <property type="entry name" value="WH_DNA-bd_sf"/>
</dbReference>
<keyword evidence="3" id="KW-0238">DNA-binding</keyword>
<protein>
    <submittedName>
        <fullName evidence="6">LysR family transcriptional regulator</fullName>
    </submittedName>
</protein>
<keyword evidence="7" id="KW-1185">Reference proteome</keyword>
<dbReference type="SUPFAM" id="SSF46785">
    <property type="entry name" value="Winged helix' DNA-binding domain"/>
    <property type="match status" value="1"/>
</dbReference>
<sequence length="300" mass="32849">MDRIIAAQVYIAICEYGSLSAASRGLQMSRPMVSRYLEAMEQWAGTRLIHRTTRHLTLTPAGESILQKTRQLSRLSDDIGELSRRAIPSGILRVACAHYTAADIISPMLPRFLLRYPELRIELDINNRRVSMVGERIDVAIRITDNPEPGAIARRIGECASVLCASPEYLAIHGRPADLAGLAEHNCLCYSNFADQRWSFTTAEGETLSQAVNGNLSAGISSVLLDAALAGCGITLIPLTEASNWLENGRLERVLPQLTPASMGIYGMYLSRKLLPAALHLFLDEVQQSLQMSARTSGGQ</sequence>
<keyword evidence="2" id="KW-0805">Transcription regulation</keyword>
<evidence type="ECO:0000313" key="7">
    <source>
        <dbReference type="Proteomes" id="UP001596230"/>
    </source>
</evidence>
<dbReference type="InterPro" id="IPR005119">
    <property type="entry name" value="LysR_subst-bd"/>
</dbReference>